<dbReference type="InterPro" id="IPR001789">
    <property type="entry name" value="Sig_transdc_resp-reg_receiver"/>
</dbReference>
<accession>A0A1P8WN63</accession>
<keyword evidence="1" id="KW-0597">Phosphoprotein</keyword>
<dbReference type="SMART" id="SM00448">
    <property type="entry name" value="REC"/>
    <property type="match status" value="1"/>
</dbReference>
<dbReference type="InterPro" id="IPR011006">
    <property type="entry name" value="CheY-like_superfamily"/>
</dbReference>
<feature type="domain" description="Response regulatory" evidence="2">
    <location>
        <begin position="5"/>
        <end position="120"/>
    </location>
</feature>
<dbReference type="Pfam" id="PF13487">
    <property type="entry name" value="HD_5"/>
    <property type="match status" value="1"/>
</dbReference>
<gene>
    <name evidence="3" type="primary">hupR1_2</name>
    <name evidence="3" type="ORF">Fuma_05135</name>
</gene>
<dbReference type="PANTHER" id="PTHR45228">
    <property type="entry name" value="CYCLIC DI-GMP PHOSPHODIESTERASE TM_0186-RELATED"/>
    <property type="match status" value="1"/>
</dbReference>
<dbReference type="KEGG" id="fmr:Fuma_05135"/>
<dbReference type="AlphaFoldDB" id="A0A1P8WN63"/>
<dbReference type="RefSeq" id="WP_077026632.1">
    <property type="nucleotide sequence ID" value="NZ_CP017641.1"/>
</dbReference>
<dbReference type="Gene3D" id="1.10.3210.10">
    <property type="entry name" value="Hypothetical protein af1432"/>
    <property type="match status" value="1"/>
</dbReference>
<dbReference type="GO" id="GO:0000160">
    <property type="term" value="P:phosphorelay signal transduction system"/>
    <property type="evidence" value="ECO:0007669"/>
    <property type="project" value="InterPro"/>
</dbReference>
<name>A0A1P8WN63_9PLAN</name>
<protein>
    <submittedName>
        <fullName evidence="3">Hydrogenase transcriptional regulatory protein hupR1</fullName>
    </submittedName>
</protein>
<evidence type="ECO:0000256" key="1">
    <source>
        <dbReference type="PROSITE-ProRule" id="PRU00169"/>
    </source>
</evidence>
<evidence type="ECO:0000259" key="2">
    <source>
        <dbReference type="PROSITE" id="PS50110"/>
    </source>
</evidence>
<dbReference type="SUPFAM" id="SSF52172">
    <property type="entry name" value="CheY-like"/>
    <property type="match status" value="1"/>
</dbReference>
<dbReference type="CDD" id="cd17569">
    <property type="entry name" value="REC_HupR-like"/>
    <property type="match status" value="1"/>
</dbReference>
<evidence type="ECO:0000313" key="3">
    <source>
        <dbReference type="EMBL" id="APZ95477.1"/>
    </source>
</evidence>
<dbReference type="PROSITE" id="PS50110">
    <property type="entry name" value="RESPONSE_REGULATORY"/>
    <property type="match status" value="1"/>
</dbReference>
<dbReference type="OrthoDB" id="9802066at2"/>
<proteinExistence type="predicted"/>
<sequence length="380" mass="41388">MSEPKILFVDDDSKILSAIDRHLSDDFDLYTADGPSAGLRMVDEDGPFAVVISDMRMPGMTGVEMLKIIRQKSPDTVRVMLTGYADLNSTIEAVNEGNIFRFLSKPCSMETMAATVSDGIRQYQLVTAERELLECTLKGSVKVLFDVLGIVNPIAFGRASRVKRIAMALAASLGAGNLWEIEIAAMMSALGCITLSESTLRKIMNGQELDALERVAFDQHPAIGKSLLGNIPRLSDVARIVGYQEKCFDGTGAPAEGIRGTDIPLGARILKVCLDFDSHEARTKNKVEALDLLKEDAHKYDPDVLNAFEAAFKQLFSASLMKLNVCQLRTGMVVSEDILNKSGGLLVGRGQEITRSMIGILSKMASNNNVKEPIYVFTTA</sequence>
<dbReference type="Gene3D" id="3.40.50.2300">
    <property type="match status" value="1"/>
</dbReference>
<organism evidence="3 4">
    <name type="scientific">Fuerstiella marisgermanici</name>
    <dbReference type="NCBI Taxonomy" id="1891926"/>
    <lineage>
        <taxon>Bacteria</taxon>
        <taxon>Pseudomonadati</taxon>
        <taxon>Planctomycetota</taxon>
        <taxon>Planctomycetia</taxon>
        <taxon>Planctomycetales</taxon>
        <taxon>Planctomycetaceae</taxon>
        <taxon>Fuerstiella</taxon>
    </lineage>
</organism>
<evidence type="ECO:0000313" key="4">
    <source>
        <dbReference type="Proteomes" id="UP000187735"/>
    </source>
</evidence>
<dbReference type="EMBL" id="CP017641">
    <property type="protein sequence ID" value="APZ95477.1"/>
    <property type="molecule type" value="Genomic_DNA"/>
</dbReference>
<dbReference type="PANTHER" id="PTHR45228:SF8">
    <property type="entry name" value="TWO-COMPONENT RESPONSE REGULATOR-RELATED"/>
    <property type="match status" value="1"/>
</dbReference>
<keyword evidence="4" id="KW-1185">Reference proteome</keyword>
<feature type="modified residue" description="4-aspartylphosphate" evidence="1">
    <location>
        <position position="54"/>
    </location>
</feature>
<dbReference type="STRING" id="1891926.Fuma_05135"/>
<dbReference type="Pfam" id="PF00072">
    <property type="entry name" value="Response_reg"/>
    <property type="match status" value="1"/>
</dbReference>
<reference evidence="3 4" key="1">
    <citation type="journal article" date="2016" name="Front. Microbiol.">
        <title>Fuerstia marisgermanicae gen. nov., sp. nov., an Unusual Member of the Phylum Planctomycetes from the German Wadden Sea.</title>
        <authorList>
            <person name="Kohn T."/>
            <person name="Heuer A."/>
            <person name="Jogler M."/>
            <person name="Vollmers J."/>
            <person name="Boedeker C."/>
            <person name="Bunk B."/>
            <person name="Rast P."/>
            <person name="Borchert D."/>
            <person name="Glockner I."/>
            <person name="Freese H.M."/>
            <person name="Klenk H.P."/>
            <person name="Overmann J."/>
            <person name="Kaster A.K."/>
            <person name="Rohde M."/>
            <person name="Wiegand S."/>
            <person name="Jogler C."/>
        </authorList>
    </citation>
    <scope>NUCLEOTIDE SEQUENCE [LARGE SCALE GENOMIC DNA]</scope>
    <source>
        <strain evidence="3 4">NH11</strain>
    </source>
</reference>
<dbReference type="Proteomes" id="UP000187735">
    <property type="component" value="Chromosome"/>
</dbReference>
<dbReference type="InterPro" id="IPR052020">
    <property type="entry name" value="Cyclic_di-GMP/3'3'-cGAMP_PDE"/>
</dbReference>